<feature type="transmembrane region" description="Helical" evidence="7">
    <location>
        <begin position="199"/>
        <end position="219"/>
    </location>
</feature>
<name>A0A420WX25_9GAMM</name>
<sequence length="332" mass="35943">MTYPPASDQPHTPEQGPGREADTPAAIPARGWWQTLLRVRAEINDNHANLIAASIAFYGLLALFPAIAAFISLWGMIFDPDQVQAQIRMLSSVLPSEASTLIEQQASAVAAQPGSGLGATAIGGLVLTLFSASKGVRGFMAGLNIMYNEREERGLIRRTLITWLLTAGLILMTIVTLGSITLLPALIARLPFGGMLNALLIYIRWPLLLALVMMALTILYRFGPSRSPARLGWVSAGSVAATLLWLLGSIGFSIYVRNFASYNETYGAIGAVVILLMWFWLSAFIVLLGASLNCELERQTEQDTTTGRPKPMGERGAWAADTVAGEPRTQRR</sequence>
<dbReference type="GO" id="GO:0005886">
    <property type="term" value="C:plasma membrane"/>
    <property type="evidence" value="ECO:0007669"/>
    <property type="project" value="UniProtKB-SubCell"/>
</dbReference>
<proteinExistence type="predicted"/>
<reference evidence="8 9" key="1">
    <citation type="submission" date="2018-10" db="EMBL/GenBank/DDBJ databases">
        <title>Genomic Encyclopedia of Type Strains, Phase IV (KMG-IV): sequencing the most valuable type-strain genomes for metagenomic binning, comparative biology and taxonomic classification.</title>
        <authorList>
            <person name="Goeker M."/>
        </authorList>
    </citation>
    <scope>NUCLEOTIDE SEQUENCE [LARGE SCALE GENOMIC DNA]</scope>
    <source>
        <strain evidence="8 9">DSM 23229</strain>
    </source>
</reference>
<dbReference type="PANTHER" id="PTHR30213">
    <property type="entry name" value="INNER MEMBRANE PROTEIN YHJD"/>
    <property type="match status" value="1"/>
</dbReference>
<evidence type="ECO:0000256" key="6">
    <source>
        <dbReference type="SAM" id="MobiDB-lite"/>
    </source>
</evidence>
<evidence type="ECO:0000256" key="5">
    <source>
        <dbReference type="ARBA" id="ARBA00023136"/>
    </source>
</evidence>
<feature type="transmembrane region" description="Helical" evidence="7">
    <location>
        <begin position="231"/>
        <end position="256"/>
    </location>
</feature>
<comment type="caution">
    <text evidence="8">The sequence shown here is derived from an EMBL/GenBank/DDBJ whole genome shotgun (WGS) entry which is preliminary data.</text>
</comment>
<protein>
    <submittedName>
        <fullName evidence="8">Membrane protein</fullName>
    </submittedName>
</protein>
<feature type="region of interest" description="Disordered" evidence="6">
    <location>
        <begin position="1"/>
        <end position="24"/>
    </location>
</feature>
<comment type="subcellular location">
    <subcellularLocation>
        <location evidence="1">Cell membrane</location>
        <topology evidence="1">Multi-pass membrane protein</topology>
    </subcellularLocation>
</comment>
<accession>A0A420WX25</accession>
<dbReference type="OrthoDB" id="9781030at2"/>
<dbReference type="PANTHER" id="PTHR30213:SF0">
    <property type="entry name" value="UPF0761 MEMBRANE PROTEIN YIHY"/>
    <property type="match status" value="1"/>
</dbReference>
<dbReference type="RefSeq" id="WP_121172473.1">
    <property type="nucleotide sequence ID" value="NZ_RBIN01000004.1"/>
</dbReference>
<evidence type="ECO:0000256" key="3">
    <source>
        <dbReference type="ARBA" id="ARBA00022692"/>
    </source>
</evidence>
<dbReference type="Pfam" id="PF03631">
    <property type="entry name" value="Virul_fac_BrkB"/>
    <property type="match status" value="1"/>
</dbReference>
<keyword evidence="5 7" id="KW-0472">Membrane</keyword>
<keyword evidence="2" id="KW-1003">Cell membrane</keyword>
<dbReference type="Proteomes" id="UP000281975">
    <property type="component" value="Unassembled WGS sequence"/>
</dbReference>
<feature type="transmembrane region" description="Helical" evidence="7">
    <location>
        <begin position="55"/>
        <end position="78"/>
    </location>
</feature>
<dbReference type="InterPro" id="IPR017039">
    <property type="entry name" value="Virul_fac_BrkB"/>
</dbReference>
<evidence type="ECO:0000256" key="2">
    <source>
        <dbReference type="ARBA" id="ARBA00022475"/>
    </source>
</evidence>
<keyword evidence="9" id="KW-1185">Reference proteome</keyword>
<dbReference type="NCBIfam" id="TIGR00765">
    <property type="entry name" value="yihY_not_rbn"/>
    <property type="match status" value="1"/>
</dbReference>
<feature type="transmembrane region" description="Helical" evidence="7">
    <location>
        <begin position="160"/>
        <end position="187"/>
    </location>
</feature>
<keyword evidence="4 7" id="KW-1133">Transmembrane helix</keyword>
<feature type="region of interest" description="Disordered" evidence="6">
    <location>
        <begin position="299"/>
        <end position="332"/>
    </location>
</feature>
<evidence type="ECO:0000256" key="1">
    <source>
        <dbReference type="ARBA" id="ARBA00004651"/>
    </source>
</evidence>
<evidence type="ECO:0000256" key="7">
    <source>
        <dbReference type="SAM" id="Phobius"/>
    </source>
</evidence>
<dbReference type="AlphaFoldDB" id="A0A420WX25"/>
<organism evidence="8 9">
    <name type="scientific">Kushneria sinocarnis</name>
    <dbReference type="NCBI Taxonomy" id="595502"/>
    <lineage>
        <taxon>Bacteria</taxon>
        <taxon>Pseudomonadati</taxon>
        <taxon>Pseudomonadota</taxon>
        <taxon>Gammaproteobacteria</taxon>
        <taxon>Oceanospirillales</taxon>
        <taxon>Halomonadaceae</taxon>
        <taxon>Kushneria</taxon>
    </lineage>
</organism>
<evidence type="ECO:0000313" key="9">
    <source>
        <dbReference type="Proteomes" id="UP000281975"/>
    </source>
</evidence>
<gene>
    <name evidence="8" type="ORF">C7446_1506</name>
</gene>
<evidence type="ECO:0000256" key="4">
    <source>
        <dbReference type="ARBA" id="ARBA00022989"/>
    </source>
</evidence>
<feature type="transmembrane region" description="Helical" evidence="7">
    <location>
        <begin position="268"/>
        <end position="290"/>
    </location>
</feature>
<keyword evidence="3 7" id="KW-0812">Transmembrane</keyword>
<evidence type="ECO:0000313" key="8">
    <source>
        <dbReference type="EMBL" id="RKR04301.1"/>
    </source>
</evidence>
<dbReference type="PIRSF" id="PIRSF035875">
    <property type="entry name" value="RNase_BN"/>
    <property type="match status" value="1"/>
</dbReference>
<dbReference type="EMBL" id="RBIN01000004">
    <property type="protein sequence ID" value="RKR04301.1"/>
    <property type="molecule type" value="Genomic_DNA"/>
</dbReference>